<reference evidence="2 3" key="1">
    <citation type="submission" date="2021-06" db="EMBL/GenBank/DDBJ databases">
        <title>Enterococcus alishanensis sp. nov., a novel lactic acid bacterium isolated from fresh coffee beans.</title>
        <authorList>
            <person name="Chen Y.-S."/>
        </authorList>
    </citation>
    <scope>NUCLEOTIDE SEQUENCE [LARGE SCALE GENOMIC DNA]</scope>
    <source>
        <strain evidence="2 3">ALS3</strain>
    </source>
</reference>
<comment type="caution">
    <text evidence="2">The sequence shown here is derived from an EMBL/GenBank/DDBJ whole genome shotgun (WGS) entry which is preliminary data.</text>
</comment>
<gene>
    <name evidence="2" type="ORF">KUA55_00305</name>
</gene>
<dbReference type="RefSeq" id="WP_218324176.1">
    <property type="nucleotide sequence ID" value="NZ_JAHUZB010000001.1"/>
</dbReference>
<evidence type="ECO:0000259" key="1">
    <source>
        <dbReference type="PROSITE" id="PS51186"/>
    </source>
</evidence>
<dbReference type="InterPro" id="IPR000182">
    <property type="entry name" value="GNAT_dom"/>
</dbReference>
<organism evidence="2 3">
    <name type="scientific">Enterococcus alishanensis</name>
    <dbReference type="NCBI Taxonomy" id="1303817"/>
    <lineage>
        <taxon>Bacteria</taxon>
        <taxon>Bacillati</taxon>
        <taxon>Bacillota</taxon>
        <taxon>Bacilli</taxon>
        <taxon>Lactobacillales</taxon>
        <taxon>Enterococcaceae</taxon>
        <taxon>Enterococcus</taxon>
    </lineage>
</organism>
<sequence length="151" mass="17498">MEKNKIQLLDPKEPVPWDLLLLADPSKEMIQNYLSESQLLVYRLEEIVGVLVYQGISENEVEIKNLAVAPAYQNKKIASQLLTAFFKEVRGNYQSAIVKTGDYPPIPLALYQKFGFEIVEVQKDYFVLHYEEPIIEDGKQLRDQIILRKEL</sequence>
<proteinExistence type="predicted"/>
<dbReference type="CDD" id="cd04301">
    <property type="entry name" value="NAT_SF"/>
    <property type="match status" value="1"/>
</dbReference>
<dbReference type="Pfam" id="PF13508">
    <property type="entry name" value="Acetyltransf_7"/>
    <property type="match status" value="1"/>
</dbReference>
<dbReference type="PROSITE" id="PS51186">
    <property type="entry name" value="GNAT"/>
    <property type="match status" value="1"/>
</dbReference>
<evidence type="ECO:0000313" key="3">
    <source>
        <dbReference type="Proteomes" id="UP000774130"/>
    </source>
</evidence>
<evidence type="ECO:0000313" key="2">
    <source>
        <dbReference type="EMBL" id="MBV7389104.1"/>
    </source>
</evidence>
<name>A0ABS6T7K1_9ENTE</name>
<keyword evidence="3" id="KW-1185">Reference proteome</keyword>
<dbReference type="EMBL" id="JAHUZB010000001">
    <property type="protein sequence ID" value="MBV7389104.1"/>
    <property type="molecule type" value="Genomic_DNA"/>
</dbReference>
<feature type="domain" description="N-acetyltransferase" evidence="1">
    <location>
        <begin position="1"/>
        <end position="135"/>
    </location>
</feature>
<accession>A0ABS6T7K1</accession>
<protein>
    <submittedName>
        <fullName evidence="2">GNAT family N-acetyltransferase</fullName>
    </submittedName>
</protein>
<dbReference type="Proteomes" id="UP000774130">
    <property type="component" value="Unassembled WGS sequence"/>
</dbReference>